<dbReference type="PANTHER" id="PTHR43173:SF22">
    <property type="entry name" value="OS07G0227800 PROTEIN"/>
    <property type="match status" value="1"/>
</dbReference>
<dbReference type="EMBL" id="DF237193">
    <property type="protein sequence ID" value="GAQ85595.1"/>
    <property type="molecule type" value="Genomic_DNA"/>
</dbReference>
<dbReference type="SUPFAM" id="SSF56112">
    <property type="entry name" value="Protein kinase-like (PK-like)"/>
    <property type="match status" value="1"/>
</dbReference>
<feature type="region of interest" description="Disordered" evidence="1">
    <location>
        <begin position="75"/>
        <end position="119"/>
    </location>
</feature>
<gene>
    <name evidence="3" type="ORF">KFL_002440010</name>
</gene>
<evidence type="ECO:0000313" key="4">
    <source>
        <dbReference type="Proteomes" id="UP000054558"/>
    </source>
</evidence>
<keyword evidence="3" id="KW-0418">Kinase</keyword>
<feature type="domain" description="Protein kinase" evidence="2">
    <location>
        <begin position="247"/>
        <end position="576"/>
    </location>
</feature>
<dbReference type="OrthoDB" id="427480at2759"/>
<dbReference type="InterPro" id="IPR000719">
    <property type="entry name" value="Prot_kinase_dom"/>
</dbReference>
<name>A0A1Y1I3S8_KLENI</name>
<dbReference type="InterPro" id="IPR004147">
    <property type="entry name" value="ABC1_dom"/>
</dbReference>
<accession>A0A1Y1I3S8</accession>
<reference evidence="3 4" key="1">
    <citation type="journal article" date="2014" name="Nat. Commun.">
        <title>Klebsormidium flaccidum genome reveals primary factors for plant terrestrial adaptation.</title>
        <authorList>
            <person name="Hori K."/>
            <person name="Maruyama F."/>
            <person name="Fujisawa T."/>
            <person name="Togashi T."/>
            <person name="Yamamoto N."/>
            <person name="Seo M."/>
            <person name="Sato S."/>
            <person name="Yamada T."/>
            <person name="Mori H."/>
            <person name="Tajima N."/>
            <person name="Moriyama T."/>
            <person name="Ikeuchi M."/>
            <person name="Watanabe M."/>
            <person name="Wada H."/>
            <person name="Kobayashi K."/>
            <person name="Saito M."/>
            <person name="Masuda T."/>
            <person name="Sasaki-Sekimoto Y."/>
            <person name="Mashiguchi K."/>
            <person name="Awai K."/>
            <person name="Shimojima M."/>
            <person name="Masuda S."/>
            <person name="Iwai M."/>
            <person name="Nobusawa T."/>
            <person name="Narise T."/>
            <person name="Kondo S."/>
            <person name="Saito H."/>
            <person name="Sato R."/>
            <person name="Murakawa M."/>
            <person name="Ihara Y."/>
            <person name="Oshima-Yamada Y."/>
            <person name="Ohtaka K."/>
            <person name="Satoh M."/>
            <person name="Sonobe K."/>
            <person name="Ishii M."/>
            <person name="Ohtani R."/>
            <person name="Kanamori-Sato M."/>
            <person name="Honoki R."/>
            <person name="Miyazaki D."/>
            <person name="Mochizuki H."/>
            <person name="Umetsu J."/>
            <person name="Higashi K."/>
            <person name="Shibata D."/>
            <person name="Kamiya Y."/>
            <person name="Sato N."/>
            <person name="Nakamura Y."/>
            <person name="Tabata S."/>
            <person name="Ida S."/>
            <person name="Kurokawa K."/>
            <person name="Ohta H."/>
        </authorList>
    </citation>
    <scope>NUCLEOTIDE SEQUENCE [LARGE SCALE GENOMIC DNA]</scope>
    <source>
        <strain evidence="3 4">NIES-2285</strain>
    </source>
</reference>
<feature type="compositionally biased region" description="Polar residues" evidence="1">
    <location>
        <begin position="90"/>
        <end position="100"/>
    </location>
</feature>
<dbReference type="OMA" id="GCESFHA"/>
<keyword evidence="3" id="KW-0808">Transferase</keyword>
<dbReference type="PROSITE" id="PS50011">
    <property type="entry name" value="PROTEIN_KINASE_DOM"/>
    <property type="match status" value="1"/>
</dbReference>
<protein>
    <submittedName>
        <fullName evidence="3">ABC1 family protein kinase</fullName>
    </submittedName>
</protein>
<dbReference type="AlphaFoldDB" id="A0A1Y1I3S8"/>
<evidence type="ECO:0000256" key="1">
    <source>
        <dbReference type="SAM" id="MobiDB-lite"/>
    </source>
</evidence>
<dbReference type="CDD" id="cd05121">
    <property type="entry name" value="ABC1_ADCK3-like"/>
    <property type="match status" value="1"/>
</dbReference>
<sequence length="592" mass="64710">MAAARMQALRPSLAVNGHYAPRQNPRALLSHLSCPLPHPLARNAVPSSSTFCRILQSSFLLSDAARFQTCFQSAGEQRPERAPHGGIRAISSTGASTSGRPNYAETAAGGPRRSSSPEFSEERLRSFQKLVQDIVQTSIATGPLGALRFFQGLEAVSHVGREYLRTGFRGSQTELSSPRLLRLLFERLGATYIKIGQFIASAPTLFPAEYVQEFQSCLDRTPPLPFDEIKKVIQADLGRRIEDVYQYVDPQPLASASVAQVHVARLKGSGRDVVIKVLKPGVDDVLKTDLNFLYVAARLLEFLNPDIARSTSIVGIVADIRNSMLEETDFSKEAANIQAFSAYLESGGLMQVAKAPEVFRFASGKKVLTLERLYGVPLTDLEAIRKVSNDPEATLIGALNVWFGSVLACESFHADLHAGNLLVLNDGRVGFIDFGIVGRISPPTWASIQAFLASVGSAGQYRAMAIALAQMGATADQVDIDRFALDLQALFAKVEEIQPDLIVAAAQGPDGPAYAAQLAVDDRQINGLVLELVKVSEQYGLRFPREFGLFIKQLLYFDRYTKLLAPNLKVLEDDRIQIQPRGPGQPYSRMGY</sequence>
<dbReference type="InterPro" id="IPR011009">
    <property type="entry name" value="Kinase-like_dom_sf"/>
</dbReference>
<proteinExistence type="predicted"/>
<dbReference type="Pfam" id="PF03109">
    <property type="entry name" value="ABC1"/>
    <property type="match status" value="1"/>
</dbReference>
<dbReference type="STRING" id="105231.A0A1Y1I3S8"/>
<dbReference type="InterPro" id="IPR051130">
    <property type="entry name" value="Mito_struct-func_regulator"/>
</dbReference>
<keyword evidence="4" id="KW-1185">Reference proteome</keyword>
<dbReference type="Proteomes" id="UP000054558">
    <property type="component" value="Unassembled WGS sequence"/>
</dbReference>
<evidence type="ECO:0000259" key="2">
    <source>
        <dbReference type="PROSITE" id="PS50011"/>
    </source>
</evidence>
<organism evidence="3 4">
    <name type="scientific">Klebsormidium nitens</name>
    <name type="common">Green alga</name>
    <name type="synonym">Ulothrix nitens</name>
    <dbReference type="NCBI Taxonomy" id="105231"/>
    <lineage>
        <taxon>Eukaryota</taxon>
        <taxon>Viridiplantae</taxon>
        <taxon>Streptophyta</taxon>
        <taxon>Klebsormidiophyceae</taxon>
        <taxon>Klebsormidiales</taxon>
        <taxon>Klebsormidiaceae</taxon>
        <taxon>Klebsormidium</taxon>
    </lineage>
</organism>
<dbReference type="GO" id="GO:0005524">
    <property type="term" value="F:ATP binding"/>
    <property type="evidence" value="ECO:0007669"/>
    <property type="project" value="InterPro"/>
</dbReference>
<evidence type="ECO:0000313" key="3">
    <source>
        <dbReference type="EMBL" id="GAQ85595.1"/>
    </source>
</evidence>
<dbReference type="PANTHER" id="PTHR43173">
    <property type="entry name" value="ABC1 FAMILY PROTEIN"/>
    <property type="match status" value="1"/>
</dbReference>
<dbReference type="GO" id="GO:0004672">
    <property type="term" value="F:protein kinase activity"/>
    <property type="evidence" value="ECO:0007669"/>
    <property type="project" value="InterPro"/>
</dbReference>